<gene>
    <name evidence="3" type="ORF">SAMN06264855_11111</name>
</gene>
<dbReference type="Pfam" id="PF23960">
    <property type="entry name" value="DUF7289"/>
    <property type="match status" value="1"/>
</dbReference>
<protein>
    <recommendedName>
        <fullName evidence="5">Flagellin N-terminal-like domain-containing protein</fullName>
    </recommendedName>
</protein>
<dbReference type="Proteomes" id="UP000198397">
    <property type="component" value="Unassembled WGS sequence"/>
</dbReference>
<evidence type="ECO:0000256" key="2">
    <source>
        <dbReference type="SAM" id="Phobius"/>
    </source>
</evidence>
<keyword evidence="4" id="KW-1185">Reference proteome</keyword>
<dbReference type="OrthoDB" id="118051at2157"/>
<sequence>MNGSGRNDSSGFTSIRTDPGTTGESRAVSETLGFVLVFALVTTTIAVTFTFGLGGLEDAQLAERDTNVERAFDVMHDNLRDISRDGVPSRATEIRLAGGTLTLEERTEIRFNGTGWAEDGEYVERTRPIVYRGAGDSAVAYENGAVLVTDGDHGTVLNGPDLLVNDDGIIVSVIRIGGVSRSIAGDRTVLVVGSNADREVVDRPRDTEEVTMEIDSPRASVWERHYEELAAEHSQIRLDDGDTPECEGDGDVTVCFEPGSDAEFLIHQTTIRIEFTD</sequence>
<keyword evidence="2" id="KW-0812">Transmembrane</keyword>
<reference evidence="3 4" key="1">
    <citation type="submission" date="2017-06" db="EMBL/GenBank/DDBJ databases">
        <authorList>
            <person name="Kim H.J."/>
            <person name="Triplett B.A."/>
        </authorList>
    </citation>
    <scope>NUCLEOTIDE SEQUENCE [LARGE SCALE GENOMIC DNA]</scope>
    <source>
        <strain evidence="3 4">DSM 8800</strain>
    </source>
</reference>
<evidence type="ECO:0008006" key="5">
    <source>
        <dbReference type="Google" id="ProtNLM"/>
    </source>
</evidence>
<dbReference type="InterPro" id="IPR055713">
    <property type="entry name" value="DUF7289"/>
</dbReference>
<keyword evidence="2" id="KW-0472">Membrane</keyword>
<feature type="region of interest" description="Disordered" evidence="1">
    <location>
        <begin position="1"/>
        <end position="25"/>
    </location>
</feature>
<keyword evidence="2" id="KW-1133">Transmembrane helix</keyword>
<feature type="compositionally biased region" description="Polar residues" evidence="1">
    <location>
        <begin position="1"/>
        <end position="24"/>
    </location>
</feature>
<evidence type="ECO:0000256" key="1">
    <source>
        <dbReference type="SAM" id="MobiDB-lite"/>
    </source>
</evidence>
<organism evidence="3 4">
    <name type="scientific">Halorubrum vacuolatum</name>
    <name type="common">Natronobacterium vacuolatum</name>
    <dbReference type="NCBI Taxonomy" id="63740"/>
    <lineage>
        <taxon>Archaea</taxon>
        <taxon>Methanobacteriati</taxon>
        <taxon>Methanobacteriota</taxon>
        <taxon>Stenosarchaea group</taxon>
        <taxon>Halobacteria</taxon>
        <taxon>Halobacteriales</taxon>
        <taxon>Haloferacaceae</taxon>
        <taxon>Halorubrum</taxon>
    </lineage>
</organism>
<proteinExistence type="predicted"/>
<accession>A0A238WXG0</accession>
<feature type="transmembrane region" description="Helical" evidence="2">
    <location>
        <begin position="32"/>
        <end position="56"/>
    </location>
</feature>
<evidence type="ECO:0000313" key="4">
    <source>
        <dbReference type="Proteomes" id="UP000198397"/>
    </source>
</evidence>
<name>A0A238WXG0_HALVU</name>
<evidence type="ECO:0000313" key="3">
    <source>
        <dbReference type="EMBL" id="SNR51103.1"/>
    </source>
</evidence>
<dbReference type="EMBL" id="FZNQ01000011">
    <property type="protein sequence ID" value="SNR51103.1"/>
    <property type="molecule type" value="Genomic_DNA"/>
</dbReference>
<dbReference type="AlphaFoldDB" id="A0A238WXG0"/>